<evidence type="ECO:0000313" key="11">
    <source>
        <dbReference type="EMBL" id="SHM62250.1"/>
    </source>
</evidence>
<dbReference type="GO" id="GO:0007165">
    <property type="term" value="P:signal transduction"/>
    <property type="evidence" value="ECO:0007669"/>
    <property type="project" value="UniProtKB-KW"/>
</dbReference>
<reference evidence="12" key="1">
    <citation type="submission" date="2016-11" db="EMBL/GenBank/DDBJ databases">
        <authorList>
            <person name="Varghese N."/>
            <person name="Submissions S."/>
        </authorList>
    </citation>
    <scope>NUCLEOTIDE SEQUENCE [LARGE SCALE GENOMIC DNA]</scope>
    <source>
        <strain evidence="12">CECT 8089</strain>
    </source>
</reference>
<dbReference type="GO" id="GO:0006935">
    <property type="term" value="P:chemotaxis"/>
    <property type="evidence" value="ECO:0007669"/>
    <property type="project" value="InterPro"/>
</dbReference>
<dbReference type="Proteomes" id="UP000184305">
    <property type="component" value="Unassembled WGS sequence"/>
</dbReference>
<evidence type="ECO:0000256" key="2">
    <source>
        <dbReference type="ARBA" id="ARBA00022692"/>
    </source>
</evidence>
<protein>
    <submittedName>
        <fullName evidence="11">Methyl-accepting chemotaxis protein</fullName>
    </submittedName>
</protein>
<keyword evidence="4 9" id="KW-0472">Membrane</keyword>
<dbReference type="EMBL" id="FRBQ01000006">
    <property type="protein sequence ID" value="SHM62250.1"/>
    <property type="molecule type" value="Genomic_DNA"/>
</dbReference>
<dbReference type="InterPro" id="IPR047347">
    <property type="entry name" value="YvaQ-like_sensor"/>
</dbReference>
<evidence type="ECO:0000256" key="1">
    <source>
        <dbReference type="ARBA" id="ARBA00004141"/>
    </source>
</evidence>
<dbReference type="InterPro" id="IPR004089">
    <property type="entry name" value="MCPsignal_dom"/>
</dbReference>
<feature type="transmembrane region" description="Helical" evidence="9">
    <location>
        <begin position="191"/>
        <end position="214"/>
    </location>
</feature>
<dbReference type="STRING" id="1220495.SAMN05216288_4004"/>
<dbReference type="AlphaFoldDB" id="A0A1M7KAE7"/>
<feature type="domain" description="Methyl-accepting transducer" evidence="10">
    <location>
        <begin position="273"/>
        <end position="509"/>
    </location>
</feature>
<dbReference type="SMART" id="SM00283">
    <property type="entry name" value="MA"/>
    <property type="match status" value="1"/>
</dbReference>
<evidence type="ECO:0000256" key="8">
    <source>
        <dbReference type="SAM" id="Coils"/>
    </source>
</evidence>
<dbReference type="PANTHER" id="PTHR32089:SF112">
    <property type="entry name" value="LYSOZYME-LIKE PROTEIN-RELATED"/>
    <property type="match status" value="1"/>
</dbReference>
<evidence type="ECO:0000259" key="10">
    <source>
        <dbReference type="PROSITE" id="PS50111"/>
    </source>
</evidence>
<keyword evidence="2 9" id="KW-0812">Transmembrane</keyword>
<dbReference type="GO" id="GO:0016020">
    <property type="term" value="C:membrane"/>
    <property type="evidence" value="ECO:0007669"/>
    <property type="project" value="UniProtKB-SubCell"/>
</dbReference>
<accession>A0A1M7KAE7</accession>
<dbReference type="Pfam" id="PF12729">
    <property type="entry name" value="4HB_MCP_1"/>
    <property type="match status" value="1"/>
</dbReference>
<organism evidence="11 12">
    <name type="scientific">Phytopseudomonas punonensis</name>
    <dbReference type="NCBI Taxonomy" id="1220495"/>
    <lineage>
        <taxon>Bacteria</taxon>
        <taxon>Pseudomonadati</taxon>
        <taxon>Pseudomonadota</taxon>
        <taxon>Gammaproteobacteria</taxon>
        <taxon>Pseudomonadales</taxon>
        <taxon>Pseudomonadaceae</taxon>
        <taxon>Phytopseudomonas</taxon>
    </lineage>
</organism>
<keyword evidence="3 9" id="KW-1133">Transmembrane helix</keyword>
<name>A0A1M7KAE7_9GAMM</name>
<gene>
    <name evidence="11" type="ORF">SAMN05216288_4004</name>
</gene>
<comment type="subcellular location">
    <subcellularLocation>
        <location evidence="1">Membrane</location>
        <topology evidence="1">Multi-pass membrane protein</topology>
    </subcellularLocation>
</comment>
<evidence type="ECO:0000256" key="9">
    <source>
        <dbReference type="SAM" id="Phobius"/>
    </source>
</evidence>
<dbReference type="Gene3D" id="1.10.287.950">
    <property type="entry name" value="Methyl-accepting chemotaxis protein"/>
    <property type="match status" value="1"/>
</dbReference>
<dbReference type="GO" id="GO:0004888">
    <property type="term" value="F:transmembrane signaling receptor activity"/>
    <property type="evidence" value="ECO:0007669"/>
    <property type="project" value="InterPro"/>
</dbReference>
<dbReference type="FunFam" id="1.10.287.950:FF:000001">
    <property type="entry name" value="Methyl-accepting chemotaxis sensory transducer"/>
    <property type="match status" value="1"/>
</dbReference>
<dbReference type="SUPFAM" id="SSF58104">
    <property type="entry name" value="Methyl-accepting chemotaxis protein (MCP) signaling domain"/>
    <property type="match status" value="1"/>
</dbReference>
<dbReference type="PANTHER" id="PTHR32089">
    <property type="entry name" value="METHYL-ACCEPTING CHEMOTAXIS PROTEIN MCPB"/>
    <property type="match status" value="1"/>
</dbReference>
<dbReference type="InterPro" id="IPR004090">
    <property type="entry name" value="Chemotax_Me-accpt_rcpt"/>
</dbReference>
<comment type="similarity">
    <text evidence="6">Belongs to the methyl-accepting chemotaxis (MCP) protein family.</text>
</comment>
<evidence type="ECO:0000256" key="5">
    <source>
        <dbReference type="ARBA" id="ARBA00023224"/>
    </source>
</evidence>
<dbReference type="InterPro" id="IPR024478">
    <property type="entry name" value="HlyB_4HB_MCP"/>
</dbReference>
<dbReference type="CDD" id="cd19411">
    <property type="entry name" value="MCP2201-like_sensor"/>
    <property type="match status" value="1"/>
</dbReference>
<keyword evidence="8" id="KW-0175">Coiled coil</keyword>
<evidence type="ECO:0000256" key="6">
    <source>
        <dbReference type="ARBA" id="ARBA00029447"/>
    </source>
</evidence>
<sequence length="545" mass="58197">MSQPLTIAQRLAMGFGLVLSLMILVALVGIQRVQVIDSSLSEVNDGASLKQRYAINFRGSVHDRAIAIRDLVLAREPAALNEQLQNIERLNAFYQQSAAPLDKLVAASTASAEEQRQLSQIKAIENTARQLTQQLISQRQSGDIEGAHTLLSRDVAAAYTEWLKRINAFIDLQEKDITTSLDGVRETAGGFGLLIVTVTSVAILLSVVISLLIIRRLRSTLGAEPHQVAEVIQRLAGGALDQRIETRYPNSVMGAVKDMSARLGDTIAQVRSAANELNLASDQLRATSASNNRQLQAQSEEAEQMAAAINQMAATVNEVAGYAGTAASATRNADSEVETGSQLVTQGGQAIQELAKVLDTAAEQVEQLAHDSSNIETIIAVITAIADQTNLLALNAAIEAARAGEHGRGFAVVADEVRSLANRTQTSTREISSMIEQLQAGASGAAQIMQTSSEMARKTVAQTAETEQALGRIRQEVGAIKDMNAQIASAAQQQSLVAEDVNQNISRIHASTVQTTAGSTQVSAASEELSSLARRLIERVSFFRA</sequence>
<keyword evidence="5 7" id="KW-0807">Transducer</keyword>
<feature type="transmembrane region" description="Helical" evidence="9">
    <location>
        <begin position="12"/>
        <end position="30"/>
    </location>
</feature>
<evidence type="ECO:0000256" key="3">
    <source>
        <dbReference type="ARBA" id="ARBA00022989"/>
    </source>
</evidence>
<proteinExistence type="inferred from homology"/>
<dbReference type="PROSITE" id="PS50111">
    <property type="entry name" value="CHEMOTAXIS_TRANSDUC_2"/>
    <property type="match status" value="1"/>
</dbReference>
<evidence type="ECO:0000313" key="12">
    <source>
        <dbReference type="Proteomes" id="UP000184305"/>
    </source>
</evidence>
<dbReference type="RefSeq" id="WP_073267209.1">
    <property type="nucleotide sequence ID" value="NZ_FRBQ01000006.1"/>
</dbReference>
<dbReference type="Pfam" id="PF00015">
    <property type="entry name" value="MCPsignal"/>
    <property type="match status" value="1"/>
</dbReference>
<evidence type="ECO:0000256" key="4">
    <source>
        <dbReference type="ARBA" id="ARBA00023136"/>
    </source>
</evidence>
<dbReference type="PRINTS" id="PR00260">
    <property type="entry name" value="CHEMTRNSDUCR"/>
</dbReference>
<evidence type="ECO:0000256" key="7">
    <source>
        <dbReference type="PROSITE-ProRule" id="PRU00284"/>
    </source>
</evidence>
<feature type="coiled-coil region" evidence="8">
    <location>
        <begin position="114"/>
        <end position="141"/>
    </location>
</feature>
<keyword evidence="12" id="KW-1185">Reference proteome</keyword>
<dbReference type="OrthoDB" id="2489132at2"/>